<gene>
    <name evidence="1" type="ORF">E2C01_073334</name>
</gene>
<protein>
    <submittedName>
        <fullName evidence="1">Uncharacterized protein</fullName>
    </submittedName>
</protein>
<evidence type="ECO:0000313" key="1">
    <source>
        <dbReference type="EMBL" id="MPC78836.1"/>
    </source>
</evidence>
<dbReference type="EMBL" id="VSRR010049501">
    <property type="protein sequence ID" value="MPC78836.1"/>
    <property type="molecule type" value="Genomic_DNA"/>
</dbReference>
<dbReference type="Proteomes" id="UP000324222">
    <property type="component" value="Unassembled WGS sequence"/>
</dbReference>
<reference evidence="1 2" key="1">
    <citation type="submission" date="2019-05" db="EMBL/GenBank/DDBJ databases">
        <title>Another draft genome of Portunus trituberculatus and its Hox gene families provides insights of decapod evolution.</title>
        <authorList>
            <person name="Jeong J.-H."/>
            <person name="Song I."/>
            <person name="Kim S."/>
            <person name="Choi T."/>
            <person name="Kim D."/>
            <person name="Ryu S."/>
            <person name="Kim W."/>
        </authorList>
    </citation>
    <scope>NUCLEOTIDE SEQUENCE [LARGE SCALE GENOMIC DNA]</scope>
    <source>
        <tissue evidence="1">Muscle</tissue>
    </source>
</reference>
<dbReference type="AlphaFoldDB" id="A0A5B7IAB0"/>
<proteinExistence type="predicted"/>
<name>A0A5B7IAB0_PORTR</name>
<evidence type="ECO:0000313" key="2">
    <source>
        <dbReference type="Proteomes" id="UP000324222"/>
    </source>
</evidence>
<organism evidence="1 2">
    <name type="scientific">Portunus trituberculatus</name>
    <name type="common">Swimming crab</name>
    <name type="synonym">Neptunus trituberculatus</name>
    <dbReference type="NCBI Taxonomy" id="210409"/>
    <lineage>
        <taxon>Eukaryota</taxon>
        <taxon>Metazoa</taxon>
        <taxon>Ecdysozoa</taxon>
        <taxon>Arthropoda</taxon>
        <taxon>Crustacea</taxon>
        <taxon>Multicrustacea</taxon>
        <taxon>Malacostraca</taxon>
        <taxon>Eumalacostraca</taxon>
        <taxon>Eucarida</taxon>
        <taxon>Decapoda</taxon>
        <taxon>Pleocyemata</taxon>
        <taxon>Brachyura</taxon>
        <taxon>Eubrachyura</taxon>
        <taxon>Portunoidea</taxon>
        <taxon>Portunidae</taxon>
        <taxon>Portuninae</taxon>
        <taxon>Portunus</taxon>
    </lineage>
</organism>
<accession>A0A5B7IAB0</accession>
<keyword evidence="2" id="KW-1185">Reference proteome</keyword>
<sequence length="85" mass="9098">MSKSIFTTSASPCLLGLAVLQNLPANNSLLIRERHGEDTAELEAVNIHKAASTLAPHTTHATCGESRAALHSFPLFQMSKLRTGD</sequence>
<comment type="caution">
    <text evidence="1">The sequence shown here is derived from an EMBL/GenBank/DDBJ whole genome shotgun (WGS) entry which is preliminary data.</text>
</comment>